<evidence type="ECO:0000256" key="3">
    <source>
        <dbReference type="ARBA" id="ARBA00023295"/>
    </source>
</evidence>
<organism evidence="5 6">
    <name type="scientific">Streptomyces microflavus</name>
    <name type="common">Streptomyces lipmanii</name>
    <dbReference type="NCBI Taxonomy" id="1919"/>
    <lineage>
        <taxon>Bacteria</taxon>
        <taxon>Bacillati</taxon>
        <taxon>Actinomycetota</taxon>
        <taxon>Actinomycetes</taxon>
        <taxon>Kitasatosporales</taxon>
        <taxon>Streptomycetaceae</taxon>
        <taxon>Streptomyces</taxon>
    </lineage>
</organism>
<dbReference type="InterPro" id="IPR017853">
    <property type="entry name" value="GH"/>
</dbReference>
<name>A0A6N9V281_STRMI</name>
<keyword evidence="3" id="KW-0326">Glycosidase</keyword>
<dbReference type="AlphaFoldDB" id="A0A6N9V281"/>
<dbReference type="GO" id="GO:0008422">
    <property type="term" value="F:beta-glucosidase activity"/>
    <property type="evidence" value="ECO:0007669"/>
    <property type="project" value="TreeGrafter"/>
</dbReference>
<gene>
    <name evidence="5" type="ORF">G3I39_06780</name>
</gene>
<feature type="non-terminal residue" evidence="5">
    <location>
        <position position="82"/>
    </location>
</feature>
<accession>A0A6N9V281</accession>
<dbReference type="RefSeq" id="WP_164356706.1">
    <property type="nucleotide sequence ID" value="NZ_JAAGME010000271.1"/>
</dbReference>
<dbReference type="Proteomes" id="UP000471648">
    <property type="component" value="Unassembled WGS sequence"/>
</dbReference>
<comment type="caution">
    <text evidence="5">The sequence shown here is derived from an EMBL/GenBank/DDBJ whole genome shotgun (WGS) entry which is preliminary data.</text>
</comment>
<dbReference type="PANTHER" id="PTHR10353">
    <property type="entry name" value="GLYCOSYL HYDROLASE"/>
    <property type="match status" value="1"/>
</dbReference>
<dbReference type="Pfam" id="PF00232">
    <property type="entry name" value="Glyco_hydro_1"/>
    <property type="match status" value="1"/>
</dbReference>
<dbReference type="EMBL" id="JAAGME010000271">
    <property type="protein sequence ID" value="NEB66763.1"/>
    <property type="molecule type" value="Genomic_DNA"/>
</dbReference>
<evidence type="ECO:0000256" key="2">
    <source>
        <dbReference type="ARBA" id="ARBA00022801"/>
    </source>
</evidence>
<evidence type="ECO:0000256" key="4">
    <source>
        <dbReference type="RuleBase" id="RU003690"/>
    </source>
</evidence>
<protein>
    <submittedName>
        <fullName evidence="5">Family 1 glycosylhydrolase</fullName>
    </submittedName>
</protein>
<sequence length="82" mass="9076">MPEDFVVGVSTASYQIEGAAAEEGKGPSIWDTFCAEPGRIRNGETGEVACDHYHRSKEDVALIRELGVDSYRFSISWPRVMP</sequence>
<dbReference type="InterPro" id="IPR001360">
    <property type="entry name" value="Glyco_hydro_1"/>
</dbReference>
<reference evidence="5 6" key="1">
    <citation type="submission" date="2020-01" db="EMBL/GenBank/DDBJ databases">
        <title>Insect and environment-associated Actinomycetes.</title>
        <authorList>
            <person name="Currrie C."/>
            <person name="Chevrette M."/>
            <person name="Carlson C."/>
            <person name="Stubbendieck R."/>
            <person name="Wendt-Pienkowski E."/>
        </authorList>
    </citation>
    <scope>NUCLEOTIDE SEQUENCE [LARGE SCALE GENOMIC DNA]</scope>
    <source>
        <strain evidence="5 6">SID14438</strain>
    </source>
</reference>
<dbReference type="PANTHER" id="PTHR10353:SF36">
    <property type="entry name" value="LP05116P"/>
    <property type="match status" value="1"/>
</dbReference>
<dbReference type="SUPFAM" id="SSF51445">
    <property type="entry name" value="(Trans)glycosidases"/>
    <property type="match status" value="1"/>
</dbReference>
<proteinExistence type="inferred from homology"/>
<evidence type="ECO:0000313" key="5">
    <source>
        <dbReference type="EMBL" id="NEB66763.1"/>
    </source>
</evidence>
<dbReference type="GO" id="GO:0016052">
    <property type="term" value="P:carbohydrate catabolic process"/>
    <property type="evidence" value="ECO:0007669"/>
    <property type="project" value="TreeGrafter"/>
</dbReference>
<keyword evidence="2 5" id="KW-0378">Hydrolase</keyword>
<evidence type="ECO:0000256" key="1">
    <source>
        <dbReference type="ARBA" id="ARBA00010838"/>
    </source>
</evidence>
<dbReference type="GO" id="GO:0005829">
    <property type="term" value="C:cytosol"/>
    <property type="evidence" value="ECO:0007669"/>
    <property type="project" value="TreeGrafter"/>
</dbReference>
<comment type="similarity">
    <text evidence="1 4">Belongs to the glycosyl hydrolase 1 family.</text>
</comment>
<dbReference type="Gene3D" id="3.20.20.80">
    <property type="entry name" value="Glycosidases"/>
    <property type="match status" value="1"/>
</dbReference>
<evidence type="ECO:0000313" key="6">
    <source>
        <dbReference type="Proteomes" id="UP000471648"/>
    </source>
</evidence>